<dbReference type="AlphaFoldDB" id="A0A0K1QRD0"/>
<sequence>MQAAVSSAIDSIETNVRDVNQRAEMVKLIVDVALTNLGLPIHVLDPRLKKYEGLLVEAGKQNPSSGGYAEGGQASTTPHTGGSQLDGQQGGNVYVTPGHQLNPGAVYNESTNADGAKEAASEGLEATKTGKITIDGKIGGQLEARGWTQQEVQDVIDEGPVGTTADNRSASKTPDGLARSDPASVYGSKNGYVVVNDRTGEVVQISGKNDPGWIPDSRIKWK</sequence>
<feature type="region of interest" description="Disordered" evidence="1">
    <location>
        <begin position="158"/>
        <end position="184"/>
    </location>
</feature>
<accession>A0A0K1QRD0</accession>
<dbReference type="GO" id="GO:0004540">
    <property type="term" value="F:RNA nuclease activity"/>
    <property type="evidence" value="ECO:0007669"/>
    <property type="project" value="InterPro"/>
</dbReference>
<evidence type="ECO:0000313" key="4">
    <source>
        <dbReference type="Proteomes" id="UP000017175"/>
    </source>
</evidence>
<organism evidence="3 4">
    <name type="scientific">Pseudomonas fluorescens NCIMB 11764</name>
    <dbReference type="NCBI Taxonomy" id="1221522"/>
    <lineage>
        <taxon>Bacteria</taxon>
        <taxon>Pseudomonadati</taxon>
        <taxon>Pseudomonadota</taxon>
        <taxon>Gammaproteobacteria</taxon>
        <taxon>Pseudomonadales</taxon>
        <taxon>Pseudomonadaceae</taxon>
        <taxon>Pseudomonas</taxon>
    </lineage>
</organism>
<feature type="domain" description="Colicin E5 ribonuclease" evidence="2">
    <location>
        <begin position="131"/>
        <end position="218"/>
    </location>
</feature>
<dbReference type="Pfam" id="PF12106">
    <property type="entry name" value="Colicin_E5"/>
    <property type="match status" value="1"/>
</dbReference>
<evidence type="ECO:0000259" key="2">
    <source>
        <dbReference type="Pfam" id="PF12106"/>
    </source>
</evidence>
<dbReference type="Proteomes" id="UP000017175">
    <property type="component" value="Chromosome"/>
</dbReference>
<evidence type="ECO:0000313" key="3">
    <source>
        <dbReference type="EMBL" id="AKV08301.1"/>
    </source>
</evidence>
<feature type="region of interest" description="Disordered" evidence="1">
    <location>
        <begin position="62"/>
        <end position="93"/>
    </location>
</feature>
<reference evidence="3 4" key="1">
    <citation type="journal article" date="2012" name="J. Bacteriol.">
        <title>Draft genome sequence of the cyanide-utilizing bacterium Pseudomonas fluorescens strain NCIMB 11764.</title>
        <authorList>
            <person name="Vilo C.A."/>
            <person name="Benedik M.J."/>
            <person name="Kunz D.A."/>
            <person name="Dong Q."/>
        </authorList>
    </citation>
    <scope>NUCLEOTIDE SEQUENCE [LARGE SCALE GENOMIC DNA]</scope>
    <source>
        <strain evidence="3 4">NCIMB 11764</strain>
    </source>
</reference>
<dbReference type="InterPro" id="IPR038233">
    <property type="entry name" value="Colicin_D/E5_nuclease"/>
</dbReference>
<dbReference type="SUPFAM" id="SSF102824">
    <property type="entry name" value="Colicin D/E5 nuclease domain"/>
    <property type="match status" value="1"/>
</dbReference>
<evidence type="ECO:0000256" key="1">
    <source>
        <dbReference type="SAM" id="MobiDB-lite"/>
    </source>
</evidence>
<name>A0A0K1QRD0_PSEFL</name>
<dbReference type="Gene3D" id="3.30.2310.30">
    <property type="match status" value="1"/>
</dbReference>
<gene>
    <name evidence="3" type="ORF">B723_18585</name>
</gene>
<dbReference type="eggNOG" id="ENOG503437W">
    <property type="taxonomic scope" value="Bacteria"/>
</dbReference>
<proteinExistence type="predicted"/>
<dbReference type="InterPro" id="IPR021964">
    <property type="entry name" value="Colicin_E5_C"/>
</dbReference>
<protein>
    <recommendedName>
        <fullName evidence="2">Colicin E5 ribonuclease domain-containing protein</fullName>
    </recommendedName>
</protein>
<feature type="compositionally biased region" description="Polar residues" evidence="1">
    <location>
        <begin position="73"/>
        <end position="87"/>
    </location>
</feature>
<dbReference type="InterPro" id="IPR038234">
    <property type="entry name" value="Colicin_E5_C_sf"/>
</dbReference>
<dbReference type="EMBL" id="CP010945">
    <property type="protein sequence ID" value="AKV08301.1"/>
    <property type="molecule type" value="Genomic_DNA"/>
</dbReference>